<feature type="region of interest" description="Disordered" evidence="1">
    <location>
        <begin position="78"/>
        <end position="99"/>
    </location>
</feature>
<evidence type="ECO:0000313" key="3">
    <source>
        <dbReference type="EMBL" id="ETO23354.1"/>
    </source>
</evidence>
<dbReference type="Pfam" id="PF14746">
    <property type="entry name" value="WASH-7_C"/>
    <property type="match status" value="1"/>
</dbReference>
<reference evidence="3 4" key="1">
    <citation type="journal article" date="2013" name="Curr. Biol.">
        <title>The Genome of the Foraminiferan Reticulomyxa filosa.</title>
        <authorList>
            <person name="Glockner G."/>
            <person name="Hulsmann N."/>
            <person name="Schleicher M."/>
            <person name="Noegel A.A."/>
            <person name="Eichinger L."/>
            <person name="Gallinger C."/>
            <person name="Pawlowski J."/>
            <person name="Sierra R."/>
            <person name="Euteneuer U."/>
            <person name="Pillet L."/>
            <person name="Moustafa A."/>
            <person name="Platzer M."/>
            <person name="Groth M."/>
            <person name="Szafranski K."/>
            <person name="Schliwa M."/>
        </authorList>
    </citation>
    <scope>NUCLEOTIDE SEQUENCE [LARGE SCALE GENOMIC DNA]</scope>
</reference>
<dbReference type="Proteomes" id="UP000023152">
    <property type="component" value="Unassembled WGS sequence"/>
</dbReference>
<dbReference type="AlphaFoldDB" id="X6NC46"/>
<gene>
    <name evidence="3" type="ORF">RFI_13828</name>
</gene>
<dbReference type="PANTHER" id="PTHR31409">
    <property type="entry name" value="WASH COMPLEX SUBUNIT 4"/>
    <property type="match status" value="1"/>
</dbReference>
<name>X6NC46_RETFI</name>
<dbReference type="InterPro" id="IPR028283">
    <property type="entry name" value="WASH-7_C"/>
</dbReference>
<comment type="caution">
    <text evidence="3">The sequence shown here is derived from an EMBL/GenBank/DDBJ whole genome shotgun (WGS) entry which is preliminary data.</text>
</comment>
<dbReference type="GO" id="GO:0071203">
    <property type="term" value="C:WASH complex"/>
    <property type="evidence" value="ECO:0007669"/>
    <property type="project" value="InterPro"/>
</dbReference>
<keyword evidence="4" id="KW-1185">Reference proteome</keyword>
<feature type="domain" description="WASH complex subunit 7 C-terminal" evidence="2">
    <location>
        <begin position="6"/>
        <end position="134"/>
    </location>
</feature>
<accession>X6NC46</accession>
<proteinExistence type="predicted"/>
<organism evidence="3 4">
    <name type="scientific">Reticulomyxa filosa</name>
    <dbReference type="NCBI Taxonomy" id="46433"/>
    <lineage>
        <taxon>Eukaryota</taxon>
        <taxon>Sar</taxon>
        <taxon>Rhizaria</taxon>
        <taxon>Retaria</taxon>
        <taxon>Foraminifera</taxon>
        <taxon>Monothalamids</taxon>
        <taxon>Reticulomyxidae</taxon>
        <taxon>Reticulomyxa</taxon>
    </lineage>
</organism>
<dbReference type="OrthoDB" id="10261210at2759"/>
<dbReference type="GO" id="GO:0016197">
    <property type="term" value="P:endosomal transport"/>
    <property type="evidence" value="ECO:0007669"/>
    <property type="project" value="TreeGrafter"/>
</dbReference>
<dbReference type="InterPro" id="IPR027307">
    <property type="entry name" value="WASH7"/>
</dbReference>
<protein>
    <recommendedName>
        <fullName evidence="2">WASH complex subunit 7 C-terminal domain-containing protein</fullName>
    </recommendedName>
</protein>
<evidence type="ECO:0000259" key="2">
    <source>
        <dbReference type="Pfam" id="PF14746"/>
    </source>
</evidence>
<evidence type="ECO:0000313" key="4">
    <source>
        <dbReference type="Proteomes" id="UP000023152"/>
    </source>
</evidence>
<dbReference type="GO" id="GO:0005768">
    <property type="term" value="C:endosome"/>
    <property type="evidence" value="ECO:0007669"/>
    <property type="project" value="TreeGrafter"/>
</dbReference>
<evidence type="ECO:0000256" key="1">
    <source>
        <dbReference type="SAM" id="MobiDB-lite"/>
    </source>
</evidence>
<dbReference type="EMBL" id="ASPP01010005">
    <property type="protein sequence ID" value="ETO23354.1"/>
    <property type="molecule type" value="Genomic_DNA"/>
</dbReference>
<sequence length="182" mass="21239">MHNLFFKKKNIVVPPLTYNFVESQIGKKDRLGRKPGKDEAGFTDDGFALGCAFILRVLNLYDEFDALHWWDEVMEQMAKQDQQQQPSGKAEKSRQENDGIGTWEGDLSFKRNKLQKTEWKLLFYSFQAARIFFRNADVKKAEQPESDKKSDHNFVCCKKNLVSQYLSKNVLILQLEVYIFEG</sequence>
<dbReference type="PANTHER" id="PTHR31409:SF0">
    <property type="entry name" value="WASH COMPLEX SUBUNIT 4"/>
    <property type="match status" value="1"/>
</dbReference>
<dbReference type="GO" id="GO:0007032">
    <property type="term" value="P:endosome organization"/>
    <property type="evidence" value="ECO:0007669"/>
    <property type="project" value="TreeGrafter"/>
</dbReference>